<keyword evidence="1" id="KW-0812">Transmembrane</keyword>
<reference evidence="2 3" key="1">
    <citation type="submission" date="2015-09" db="EMBL/GenBank/DDBJ databases">
        <title>Genome sequencing project for genomic taxonomy and phylogenomics of Bacillus-like bacteria.</title>
        <authorList>
            <person name="Liu B."/>
            <person name="Wang J."/>
            <person name="Zhu Y."/>
            <person name="Liu G."/>
            <person name="Chen Q."/>
            <person name="Chen Z."/>
            <person name="Lan J."/>
            <person name="Che J."/>
            <person name="Ge C."/>
            <person name="Shi H."/>
            <person name="Pan Z."/>
            <person name="Liu X."/>
        </authorList>
    </citation>
    <scope>NUCLEOTIDE SEQUENCE [LARGE SCALE GENOMIC DNA]</scope>
    <source>
        <strain evidence="2 3">FJAT-18043</strain>
    </source>
</reference>
<name>A0A0Q3QMB6_9BACI</name>
<proteinExistence type="predicted"/>
<evidence type="ECO:0000256" key="1">
    <source>
        <dbReference type="SAM" id="Phobius"/>
    </source>
</evidence>
<keyword evidence="1" id="KW-0472">Membrane</keyword>
<feature type="transmembrane region" description="Helical" evidence="1">
    <location>
        <begin position="36"/>
        <end position="55"/>
    </location>
</feature>
<dbReference type="PATRIC" id="fig|1637975.4.peg.1668"/>
<feature type="transmembrane region" description="Helical" evidence="1">
    <location>
        <begin position="129"/>
        <end position="150"/>
    </location>
</feature>
<dbReference type="NCBIfam" id="NF041644">
    <property type="entry name" value="CBO0543_fam"/>
    <property type="match status" value="1"/>
</dbReference>
<evidence type="ECO:0000313" key="2">
    <source>
        <dbReference type="EMBL" id="KQL18784.1"/>
    </source>
</evidence>
<accession>A0A0Q3QMB6</accession>
<feature type="transmembrane region" description="Helical" evidence="1">
    <location>
        <begin position="95"/>
        <end position="117"/>
    </location>
</feature>
<feature type="transmembrane region" description="Helical" evidence="1">
    <location>
        <begin position="156"/>
        <end position="174"/>
    </location>
</feature>
<dbReference type="EMBL" id="LJIX01000006">
    <property type="protein sequence ID" value="KQL18784.1"/>
    <property type="molecule type" value="Genomic_DNA"/>
</dbReference>
<dbReference type="InterPro" id="IPR048147">
    <property type="entry name" value="CBO0543-like"/>
</dbReference>
<organism evidence="2 3">
    <name type="scientific">Cytobacillus solani</name>
    <dbReference type="NCBI Taxonomy" id="1637975"/>
    <lineage>
        <taxon>Bacteria</taxon>
        <taxon>Bacillati</taxon>
        <taxon>Bacillota</taxon>
        <taxon>Bacilli</taxon>
        <taxon>Bacillales</taxon>
        <taxon>Bacillaceae</taxon>
        <taxon>Cytobacillus</taxon>
    </lineage>
</organism>
<dbReference type="Proteomes" id="UP000050996">
    <property type="component" value="Unassembled WGS sequence"/>
</dbReference>
<comment type="caution">
    <text evidence="2">The sequence shown here is derived from an EMBL/GenBank/DDBJ whole genome shotgun (WGS) entry which is preliminary data.</text>
</comment>
<dbReference type="RefSeq" id="WP_245637771.1">
    <property type="nucleotide sequence ID" value="NZ_CP085712.1"/>
</dbReference>
<dbReference type="AlphaFoldDB" id="A0A0Q3QMB6"/>
<sequence>MTFQEGLKQVEKANKIIVHANELIVDATINAFLFTWSWWVSLAMLIVPWILWAIFRKRESSARLLFVGFIIMILSTNLDGVGVDFGKWTYPVKVIPLPTISYSFRNSVIPVTIMFLLQYKSHVNPFIKALLFGAFGAFVGMPIMSMLDLYKKVDWAYTYSFLILTSLYLVAHWFSRRRSFEMIGGK</sequence>
<dbReference type="STRING" id="1637975.AN957_09500"/>
<keyword evidence="3" id="KW-1185">Reference proteome</keyword>
<feature type="transmembrane region" description="Helical" evidence="1">
    <location>
        <begin position="62"/>
        <end position="83"/>
    </location>
</feature>
<protein>
    <submittedName>
        <fullName evidence="2">Uncharacterized protein</fullName>
    </submittedName>
</protein>
<evidence type="ECO:0000313" key="3">
    <source>
        <dbReference type="Proteomes" id="UP000050996"/>
    </source>
</evidence>
<keyword evidence="1" id="KW-1133">Transmembrane helix</keyword>
<gene>
    <name evidence="2" type="ORF">AN957_09500</name>
</gene>